<accession>A0A932GNU9</accession>
<comment type="caution">
    <text evidence="2">The sequence shown here is derived from an EMBL/GenBank/DDBJ whole genome shotgun (WGS) entry which is preliminary data.</text>
</comment>
<evidence type="ECO:0000313" key="2">
    <source>
        <dbReference type="EMBL" id="MBI3014373.1"/>
    </source>
</evidence>
<organism evidence="2 3">
    <name type="scientific">Tectimicrobiota bacterium</name>
    <dbReference type="NCBI Taxonomy" id="2528274"/>
    <lineage>
        <taxon>Bacteria</taxon>
        <taxon>Pseudomonadati</taxon>
        <taxon>Nitrospinota/Tectimicrobiota group</taxon>
        <taxon>Candidatus Tectimicrobiota</taxon>
    </lineage>
</organism>
<dbReference type="InterPro" id="IPR007712">
    <property type="entry name" value="RelE/ParE_toxin"/>
</dbReference>
<protein>
    <submittedName>
        <fullName evidence="2">Type II toxin-antitoxin system RelE/ParE family toxin</fullName>
    </submittedName>
</protein>
<name>A0A932GNU9_UNCTE</name>
<dbReference type="Gene3D" id="3.30.2310.20">
    <property type="entry name" value="RelE-like"/>
    <property type="match status" value="1"/>
</dbReference>
<evidence type="ECO:0000313" key="3">
    <source>
        <dbReference type="Proteomes" id="UP000741360"/>
    </source>
</evidence>
<dbReference type="Proteomes" id="UP000741360">
    <property type="component" value="Unassembled WGS sequence"/>
</dbReference>
<dbReference type="EMBL" id="JACPSX010000090">
    <property type="protein sequence ID" value="MBI3014373.1"/>
    <property type="molecule type" value="Genomic_DNA"/>
</dbReference>
<evidence type="ECO:0000256" key="1">
    <source>
        <dbReference type="ARBA" id="ARBA00022649"/>
    </source>
</evidence>
<reference evidence="2" key="1">
    <citation type="submission" date="2020-07" db="EMBL/GenBank/DDBJ databases">
        <title>Huge and variable diversity of episymbiotic CPR bacteria and DPANN archaea in groundwater ecosystems.</title>
        <authorList>
            <person name="He C.Y."/>
            <person name="Keren R."/>
            <person name="Whittaker M."/>
            <person name="Farag I.F."/>
            <person name="Doudna J."/>
            <person name="Cate J.H.D."/>
            <person name="Banfield J.F."/>
        </authorList>
    </citation>
    <scope>NUCLEOTIDE SEQUENCE</scope>
    <source>
        <strain evidence="2">NC_groundwater_717_Ag_S-0.2um_59_8</strain>
    </source>
</reference>
<dbReference type="InterPro" id="IPR035093">
    <property type="entry name" value="RelE/ParE_toxin_dom_sf"/>
</dbReference>
<sequence>MNSEFLPEAEEEFREAARYYENEAPGVGVAFVAEVRRAITSIIENPYAAPAVGSGIRRKVLSHFPYNVLYAVEPELIVIVALAHQRRRPRYWQTRIRQLRERRSRTTD</sequence>
<dbReference type="AlphaFoldDB" id="A0A932GNU9"/>
<dbReference type="Pfam" id="PF05016">
    <property type="entry name" value="ParE_toxin"/>
    <property type="match status" value="1"/>
</dbReference>
<keyword evidence="1" id="KW-1277">Toxin-antitoxin system</keyword>
<proteinExistence type="predicted"/>
<gene>
    <name evidence="2" type="ORF">HYY65_04785</name>
</gene>